<sequence length="298" mass="32589">MAPHLRTADRLITQDGQIQYSNLLLGEETPFVGERLTGWDDLPDADVANVAMPGQHGVWLGQMLAGSRVLQWDFSILPDDPDDFPGILNQLRAATALGQEERELVVQLAGARRMMRGRVIRRLLPADRQYTKGEPSGSLVWECSDPRRYSVRESRARVGLPEGEPGLDWGGGLEWPLDWGHAGSAGTLNVVNAGDAPAHPVVEFRGPVVRPSLVQTHSGLVLEYDITLAERDTLTVDCAAGTVVLNGAASRLYTATRASVPEEAFTVEPGSTPMAFRADMAAYDPRASVTVRWRHAFW</sequence>
<feature type="domain" description="Siphovirus-type tail component C-terminal" evidence="1">
    <location>
        <begin position="194"/>
        <end position="293"/>
    </location>
</feature>
<name>A0A0D7CMN8_9ACTN</name>
<keyword evidence="3" id="KW-1185">Reference proteome</keyword>
<dbReference type="Pfam" id="PF22768">
    <property type="entry name" value="SPP1_Dit"/>
    <property type="match status" value="1"/>
</dbReference>
<organism evidence="2 3">
    <name type="scientific">Streptomyces natalensis ATCC 27448</name>
    <dbReference type="NCBI Taxonomy" id="1240678"/>
    <lineage>
        <taxon>Bacteria</taxon>
        <taxon>Bacillati</taxon>
        <taxon>Actinomycetota</taxon>
        <taxon>Actinomycetes</taxon>
        <taxon>Kitasatosporales</taxon>
        <taxon>Streptomycetaceae</taxon>
        <taxon>Streptomyces</taxon>
    </lineage>
</organism>
<accession>A0A0D7CMN8</accession>
<evidence type="ECO:0000313" key="2">
    <source>
        <dbReference type="EMBL" id="KIZ17326.1"/>
    </source>
</evidence>
<dbReference type="InterPro" id="IPR054738">
    <property type="entry name" value="Siphovirus-type_tail_C"/>
</dbReference>
<dbReference type="PATRIC" id="fig|1240678.4.peg.3150"/>
<dbReference type="EMBL" id="JRKI01000023">
    <property type="protein sequence ID" value="KIZ17326.1"/>
    <property type="molecule type" value="Genomic_DNA"/>
</dbReference>
<proteinExistence type="predicted"/>
<evidence type="ECO:0000259" key="1">
    <source>
        <dbReference type="Pfam" id="PF22768"/>
    </source>
</evidence>
<reference evidence="2 3" key="1">
    <citation type="submission" date="2014-09" db="EMBL/GenBank/DDBJ databases">
        <title>Draft genome sequence of Streptomyces natalensis ATCC 27448, producer of the antifungal pimaricin.</title>
        <authorList>
            <person name="Mendes M.V."/>
            <person name="Beites T."/>
            <person name="Pires S."/>
            <person name="Santos C.L."/>
            <person name="Moradas-Ferreira P."/>
        </authorList>
    </citation>
    <scope>NUCLEOTIDE SEQUENCE [LARGE SCALE GENOMIC DNA]</scope>
    <source>
        <strain evidence="2 3">ATCC 27448</strain>
    </source>
</reference>
<dbReference type="Proteomes" id="UP000032458">
    <property type="component" value="Unassembled WGS sequence"/>
</dbReference>
<comment type="caution">
    <text evidence="2">The sequence shown here is derived from an EMBL/GenBank/DDBJ whole genome shotgun (WGS) entry which is preliminary data.</text>
</comment>
<dbReference type="AlphaFoldDB" id="A0A0D7CMN8"/>
<dbReference type="RefSeq" id="WP_030067923.1">
    <property type="nucleotide sequence ID" value="NZ_JRKI01000023.1"/>
</dbReference>
<protein>
    <recommendedName>
        <fullName evidence="1">Siphovirus-type tail component C-terminal domain-containing protein</fullName>
    </recommendedName>
</protein>
<gene>
    <name evidence="2" type="ORF">SNA_15000</name>
</gene>
<evidence type="ECO:0000313" key="3">
    <source>
        <dbReference type="Proteomes" id="UP000032458"/>
    </source>
</evidence>